<feature type="compositionally biased region" description="Basic and acidic residues" evidence="1">
    <location>
        <begin position="83"/>
        <end position="100"/>
    </location>
</feature>
<accession>A0A0F9BJX0</accession>
<name>A0A0F9BJX0_9ZZZZ</name>
<gene>
    <name evidence="2" type="ORF">LCGC14_2718600</name>
</gene>
<comment type="caution">
    <text evidence="2">The sequence shown here is derived from an EMBL/GenBank/DDBJ whole genome shotgun (WGS) entry which is preliminary data.</text>
</comment>
<dbReference type="AlphaFoldDB" id="A0A0F9BJX0"/>
<dbReference type="EMBL" id="LAZR01048902">
    <property type="protein sequence ID" value="KKK90874.1"/>
    <property type="molecule type" value="Genomic_DNA"/>
</dbReference>
<organism evidence="2">
    <name type="scientific">marine sediment metagenome</name>
    <dbReference type="NCBI Taxonomy" id="412755"/>
    <lineage>
        <taxon>unclassified sequences</taxon>
        <taxon>metagenomes</taxon>
        <taxon>ecological metagenomes</taxon>
    </lineage>
</organism>
<protein>
    <submittedName>
        <fullName evidence="2">Uncharacterized protein</fullName>
    </submittedName>
</protein>
<reference evidence="2" key="1">
    <citation type="journal article" date="2015" name="Nature">
        <title>Complex archaea that bridge the gap between prokaryotes and eukaryotes.</title>
        <authorList>
            <person name="Spang A."/>
            <person name="Saw J.H."/>
            <person name="Jorgensen S.L."/>
            <person name="Zaremba-Niedzwiedzka K."/>
            <person name="Martijn J."/>
            <person name="Lind A.E."/>
            <person name="van Eijk R."/>
            <person name="Schleper C."/>
            <person name="Guy L."/>
            <person name="Ettema T.J."/>
        </authorList>
    </citation>
    <scope>NUCLEOTIDE SEQUENCE</scope>
</reference>
<dbReference type="PROSITE" id="PS51257">
    <property type="entry name" value="PROKAR_LIPOPROTEIN"/>
    <property type="match status" value="1"/>
</dbReference>
<evidence type="ECO:0000256" key="1">
    <source>
        <dbReference type="SAM" id="MobiDB-lite"/>
    </source>
</evidence>
<proteinExistence type="predicted"/>
<feature type="region of interest" description="Disordered" evidence="1">
    <location>
        <begin position="66"/>
        <end position="100"/>
    </location>
</feature>
<sequence>MGMRKVSWVLLLTIVIMVTSGCVSQQDFDDLKARNRIQQDRIADLESQLSTSEVMLEQLQNNLESLQAQNDASSGSNAEEIAALEKARGLRRQKEGSKNG</sequence>
<evidence type="ECO:0000313" key="2">
    <source>
        <dbReference type="EMBL" id="KKK90874.1"/>
    </source>
</evidence>